<keyword evidence="3" id="KW-0010">Activator</keyword>
<dbReference type="SUPFAM" id="SSF46689">
    <property type="entry name" value="Homeodomain-like"/>
    <property type="match status" value="2"/>
</dbReference>
<sequence length="283" mass="32377">MTPSTYPLFWRDPALPYVELRQVMDGRKVSYAPHSHEAWSIGAILEGESEFLCADRLHAVERGALVMMNPDVVHACNPRQDSPWAYYMMHLDKDWLASLLFDAGIREDCSWQNTHLDTLTLDTLATTDLYALFVVVCERLMTAELSSSDKSQTLERYLICLFKHLNEKTETTTTMLPSNNLYPVANYLNQFCLEDTSIELIGAEFGFSTGYLVRAFKRHFNMTPHAYRLNRRIQLGQQALKQGQPIADVAQTIGFSDQAHFHRIFKQRVAATPDQYRRSTGSV</sequence>
<dbReference type="OrthoDB" id="9809338at2"/>
<dbReference type="SUPFAM" id="SSF51215">
    <property type="entry name" value="Regulatory protein AraC"/>
    <property type="match status" value="1"/>
</dbReference>
<dbReference type="InterPro" id="IPR014710">
    <property type="entry name" value="RmlC-like_jellyroll"/>
</dbReference>
<dbReference type="GO" id="GO:0003700">
    <property type="term" value="F:DNA-binding transcription factor activity"/>
    <property type="evidence" value="ECO:0007669"/>
    <property type="project" value="InterPro"/>
</dbReference>
<dbReference type="InterPro" id="IPR018062">
    <property type="entry name" value="HTH_AraC-typ_CS"/>
</dbReference>
<evidence type="ECO:0000256" key="1">
    <source>
        <dbReference type="ARBA" id="ARBA00023015"/>
    </source>
</evidence>
<feature type="domain" description="HTH araC/xylS-type" evidence="5">
    <location>
        <begin position="182"/>
        <end position="279"/>
    </location>
</feature>
<keyword evidence="1" id="KW-0805">Transcription regulation</keyword>
<dbReference type="Proteomes" id="UP000249898">
    <property type="component" value="Chromosome"/>
</dbReference>
<keyword evidence="2" id="KW-0238">DNA-binding</keyword>
<dbReference type="InterPro" id="IPR009057">
    <property type="entry name" value="Homeodomain-like_sf"/>
</dbReference>
<dbReference type="PROSITE" id="PS01124">
    <property type="entry name" value="HTH_ARAC_FAMILY_2"/>
    <property type="match status" value="1"/>
</dbReference>
<dbReference type="InterPro" id="IPR003313">
    <property type="entry name" value="AraC-bd"/>
</dbReference>
<dbReference type="PANTHER" id="PTHR46796:SF2">
    <property type="entry name" value="TRANSCRIPTIONAL REGULATORY PROTEIN"/>
    <property type="match status" value="1"/>
</dbReference>
<evidence type="ECO:0000259" key="5">
    <source>
        <dbReference type="PROSITE" id="PS01124"/>
    </source>
</evidence>
<dbReference type="InterPro" id="IPR020449">
    <property type="entry name" value="Tscrpt_reg_AraC-type_HTH"/>
</dbReference>
<dbReference type="PROSITE" id="PS00041">
    <property type="entry name" value="HTH_ARAC_FAMILY_1"/>
    <property type="match status" value="1"/>
</dbReference>
<evidence type="ECO:0000256" key="4">
    <source>
        <dbReference type="ARBA" id="ARBA00023163"/>
    </source>
</evidence>
<dbReference type="SMART" id="SM00342">
    <property type="entry name" value="HTH_ARAC"/>
    <property type="match status" value="1"/>
</dbReference>
<dbReference type="Gene3D" id="1.10.10.60">
    <property type="entry name" value="Homeodomain-like"/>
    <property type="match status" value="2"/>
</dbReference>
<dbReference type="PANTHER" id="PTHR46796">
    <property type="entry name" value="HTH-TYPE TRANSCRIPTIONAL ACTIVATOR RHAS-RELATED"/>
    <property type="match status" value="1"/>
</dbReference>
<dbReference type="EMBL" id="CP016181">
    <property type="protein sequence ID" value="AWX98592.1"/>
    <property type="molecule type" value="Genomic_DNA"/>
</dbReference>
<gene>
    <name evidence="6" type="ORF">A8139_00255</name>
</gene>
<proteinExistence type="predicted"/>
<reference evidence="6 7" key="1">
    <citation type="submission" date="2016-06" db="EMBL/GenBank/DDBJ databases">
        <title>The sequenced genome of the ice-adhering bacterium Marinomonas primoryensis, from Antarctica.</title>
        <authorList>
            <person name="Graham L."/>
            <person name="Vance T.D.R."/>
            <person name="Davies P.L."/>
        </authorList>
    </citation>
    <scope>NUCLEOTIDE SEQUENCE [LARGE SCALE GENOMIC DNA]</scope>
    <source>
        <strain evidence="6 7">AceL</strain>
    </source>
</reference>
<evidence type="ECO:0000256" key="2">
    <source>
        <dbReference type="ARBA" id="ARBA00023125"/>
    </source>
</evidence>
<dbReference type="InterPro" id="IPR037923">
    <property type="entry name" value="HTH-like"/>
</dbReference>
<dbReference type="Gene3D" id="2.60.120.10">
    <property type="entry name" value="Jelly Rolls"/>
    <property type="match status" value="1"/>
</dbReference>
<dbReference type="InterPro" id="IPR050204">
    <property type="entry name" value="AraC_XylS_family_regulators"/>
</dbReference>
<evidence type="ECO:0000313" key="6">
    <source>
        <dbReference type="EMBL" id="AWX98592.1"/>
    </source>
</evidence>
<dbReference type="RefSeq" id="WP_112134708.1">
    <property type="nucleotide sequence ID" value="NZ_CP016181.1"/>
</dbReference>
<name>A0A2Z4PMB8_9GAMM</name>
<protein>
    <submittedName>
        <fullName evidence="6">AraC family transcriptional regulator</fullName>
    </submittedName>
</protein>
<organism evidence="6 7">
    <name type="scientific">Marinomonas primoryensis</name>
    <dbReference type="NCBI Taxonomy" id="178399"/>
    <lineage>
        <taxon>Bacteria</taxon>
        <taxon>Pseudomonadati</taxon>
        <taxon>Pseudomonadota</taxon>
        <taxon>Gammaproteobacteria</taxon>
        <taxon>Oceanospirillales</taxon>
        <taxon>Oceanospirillaceae</taxon>
        <taxon>Marinomonas</taxon>
    </lineage>
</organism>
<dbReference type="InterPro" id="IPR018060">
    <property type="entry name" value="HTH_AraC"/>
</dbReference>
<keyword evidence="4" id="KW-0804">Transcription</keyword>
<dbReference type="GO" id="GO:0043565">
    <property type="term" value="F:sequence-specific DNA binding"/>
    <property type="evidence" value="ECO:0007669"/>
    <property type="project" value="InterPro"/>
</dbReference>
<dbReference type="Pfam" id="PF12833">
    <property type="entry name" value="HTH_18"/>
    <property type="match status" value="1"/>
</dbReference>
<evidence type="ECO:0000313" key="7">
    <source>
        <dbReference type="Proteomes" id="UP000249898"/>
    </source>
</evidence>
<accession>A0A2Z4PMB8</accession>
<evidence type="ECO:0000256" key="3">
    <source>
        <dbReference type="ARBA" id="ARBA00023159"/>
    </source>
</evidence>
<dbReference type="PRINTS" id="PR00032">
    <property type="entry name" value="HTHARAC"/>
</dbReference>
<dbReference type="Pfam" id="PF02311">
    <property type="entry name" value="AraC_binding"/>
    <property type="match status" value="1"/>
</dbReference>
<dbReference type="AlphaFoldDB" id="A0A2Z4PMB8"/>